<dbReference type="CDD" id="cd13118">
    <property type="entry name" value="POLO_box_1"/>
    <property type="match status" value="1"/>
</dbReference>
<dbReference type="GO" id="GO:2000045">
    <property type="term" value="P:regulation of G1/S transition of mitotic cell cycle"/>
    <property type="evidence" value="ECO:0007669"/>
    <property type="project" value="TreeGrafter"/>
</dbReference>
<dbReference type="GO" id="GO:0000922">
    <property type="term" value="C:spindle pole"/>
    <property type="evidence" value="ECO:0007669"/>
    <property type="project" value="TreeGrafter"/>
</dbReference>
<evidence type="ECO:0000256" key="3">
    <source>
        <dbReference type="ARBA" id="ARBA00022679"/>
    </source>
</evidence>
<dbReference type="FunFam" id="1.10.510.10:FF:000571">
    <property type="entry name" value="Maternal embryonic leucine zipper kinase"/>
    <property type="match status" value="1"/>
</dbReference>
<dbReference type="InterPro" id="IPR033701">
    <property type="entry name" value="POLO_box_1"/>
</dbReference>
<dbReference type="InterPro" id="IPR000959">
    <property type="entry name" value="POLO_box_dom"/>
</dbReference>
<dbReference type="FunFam" id="3.30.200.20:FF:000042">
    <property type="entry name" value="Aurora kinase A"/>
    <property type="match status" value="1"/>
</dbReference>
<dbReference type="eggNOG" id="KOG0575">
    <property type="taxonomic scope" value="Eukaryota"/>
</dbReference>
<dbReference type="Gene3D" id="3.30.1120.30">
    <property type="entry name" value="POLO box domain"/>
    <property type="match status" value="2"/>
</dbReference>
<keyword evidence="11" id="KW-1185">Reference proteome</keyword>
<dbReference type="PANTHER" id="PTHR24345:SF43">
    <property type="entry name" value="INACTIVE SERINE_THREONINE-PROTEIN KINASE PLK5"/>
    <property type="match status" value="1"/>
</dbReference>
<dbReference type="Pfam" id="PF00069">
    <property type="entry name" value="Pkinase"/>
    <property type="match status" value="1"/>
</dbReference>
<evidence type="ECO:0000259" key="9">
    <source>
        <dbReference type="PROSITE" id="PS50078"/>
    </source>
</evidence>
<dbReference type="InterPro" id="IPR036947">
    <property type="entry name" value="POLO_box_dom_sf"/>
</dbReference>
<evidence type="ECO:0000313" key="11">
    <source>
        <dbReference type="Proteomes" id="UP000031443"/>
    </source>
</evidence>
<dbReference type="EC" id="2.7.11.1" evidence="1"/>
<dbReference type="Pfam" id="PF00659">
    <property type="entry name" value="POLO_box"/>
    <property type="match status" value="2"/>
</dbReference>
<organism evidence="10 11">
    <name type="scientific">Chelonia mydas</name>
    <name type="common">Green sea-turtle</name>
    <name type="synonym">Chelonia agassizi</name>
    <dbReference type="NCBI Taxonomy" id="8469"/>
    <lineage>
        <taxon>Eukaryota</taxon>
        <taxon>Metazoa</taxon>
        <taxon>Chordata</taxon>
        <taxon>Craniata</taxon>
        <taxon>Vertebrata</taxon>
        <taxon>Euteleostomi</taxon>
        <taxon>Archelosauria</taxon>
        <taxon>Testudinata</taxon>
        <taxon>Testudines</taxon>
        <taxon>Cryptodira</taxon>
        <taxon>Durocryptodira</taxon>
        <taxon>Americhelydia</taxon>
        <taxon>Chelonioidea</taxon>
        <taxon>Cheloniidae</taxon>
        <taxon>Chelonia</taxon>
    </lineage>
</organism>
<dbReference type="PANTHER" id="PTHR24345">
    <property type="entry name" value="SERINE/THREONINE-PROTEIN KINASE PLK"/>
    <property type="match status" value="1"/>
</dbReference>
<name>M7AN36_CHEMY</name>
<evidence type="ECO:0000313" key="10">
    <source>
        <dbReference type="EMBL" id="EMP24140.1"/>
    </source>
</evidence>
<keyword evidence="3" id="KW-0808">Transferase</keyword>
<dbReference type="GO" id="GO:0000776">
    <property type="term" value="C:kinetochore"/>
    <property type="evidence" value="ECO:0007669"/>
    <property type="project" value="TreeGrafter"/>
</dbReference>
<keyword evidence="4" id="KW-0547">Nucleotide-binding</keyword>
<feature type="domain" description="Protein kinase" evidence="8">
    <location>
        <begin position="13"/>
        <end position="265"/>
    </location>
</feature>
<dbReference type="GO" id="GO:0006974">
    <property type="term" value="P:DNA damage response"/>
    <property type="evidence" value="ECO:0007669"/>
    <property type="project" value="TreeGrafter"/>
</dbReference>
<feature type="domain" description="POLO box" evidence="9">
    <location>
        <begin position="394"/>
        <end position="472"/>
    </location>
</feature>
<keyword evidence="2" id="KW-0723">Serine/threonine-protein kinase</keyword>
<dbReference type="SUPFAM" id="SSF82615">
    <property type="entry name" value="Polo-box domain"/>
    <property type="match status" value="2"/>
</dbReference>
<reference evidence="11" key="1">
    <citation type="journal article" date="2013" name="Nat. Genet.">
        <title>The draft genomes of soft-shell turtle and green sea turtle yield insights into the development and evolution of the turtle-specific body plan.</title>
        <authorList>
            <person name="Wang Z."/>
            <person name="Pascual-Anaya J."/>
            <person name="Zadissa A."/>
            <person name="Li W."/>
            <person name="Niimura Y."/>
            <person name="Huang Z."/>
            <person name="Li C."/>
            <person name="White S."/>
            <person name="Xiong Z."/>
            <person name="Fang D."/>
            <person name="Wang B."/>
            <person name="Ming Y."/>
            <person name="Chen Y."/>
            <person name="Zheng Y."/>
            <person name="Kuraku S."/>
            <person name="Pignatelli M."/>
            <person name="Herrero J."/>
            <person name="Beal K."/>
            <person name="Nozawa M."/>
            <person name="Li Q."/>
            <person name="Wang J."/>
            <person name="Zhang H."/>
            <person name="Yu L."/>
            <person name="Shigenobu S."/>
            <person name="Wang J."/>
            <person name="Liu J."/>
            <person name="Flicek P."/>
            <person name="Searle S."/>
            <person name="Wang J."/>
            <person name="Kuratani S."/>
            <person name="Yin Y."/>
            <person name="Aken B."/>
            <person name="Zhang G."/>
            <person name="Irie N."/>
        </authorList>
    </citation>
    <scope>NUCLEOTIDE SEQUENCE [LARGE SCALE GENOMIC DNA]</scope>
</reference>
<dbReference type="STRING" id="8469.M7AN36"/>
<proteinExistence type="predicted"/>
<sequence>MLKTPPLICFYRAGFGARAERGAFGRCYKFTDTSTGKVYAVKIVPQSRISQLESRGKVEREIELHSHLNHRHVVGFHRHFADRGNIYMLLEYCSRKSLAHILKARKTLTEPEVRYYLRQIVAGLCYLHQQGIIHRDLKLSNFFLTKNMQVKIGDLGLATRDEQASQRRGVVCGTPNYLAPEVIAKKGHSFQSDIWALGCIMYTALTGCSPFEITHKQEMYQCIREGRYPAPNHLSPGARKLIGRLLAPRPSERPSLEEVLEHEFFTQGFTPDKLPSRACHSVPVFALPNPIGKLLQKAAKVLFRGLPCQEPRAGSPVPGEEPEKLTSQSWQAQNLPSTEQHSEVERGSVQAVPLPKGPHMFSIHLLMTGALRPRCSSADSEHNPVQRLAPPVLWVTRWVDYSNKYGFGYLLSDGSTGALLADGTHLALCPQPPRVCYCPGRGEAVSFPQSDVPASLATKMGILHFFSQYMQQKLLESDVPASLATKMGILHFFSQYMQQKLLEVNFYRDRTKLVLSCPGGGHLLTFIDQQRVSATFPLGALAAGGCTPALRERLQYALDMAHCL</sequence>
<dbReference type="SUPFAM" id="SSF56112">
    <property type="entry name" value="Protein kinase-like (PK-like)"/>
    <property type="match status" value="1"/>
</dbReference>
<evidence type="ECO:0000256" key="1">
    <source>
        <dbReference type="ARBA" id="ARBA00012513"/>
    </source>
</evidence>
<dbReference type="PROSITE" id="PS50011">
    <property type="entry name" value="PROTEIN_KINASE_DOM"/>
    <property type="match status" value="1"/>
</dbReference>
<evidence type="ECO:0000259" key="8">
    <source>
        <dbReference type="PROSITE" id="PS50011"/>
    </source>
</evidence>
<keyword evidence="6" id="KW-0067">ATP-binding</keyword>
<dbReference type="AlphaFoldDB" id="M7AN36"/>
<accession>M7AN36</accession>
<dbReference type="GO" id="GO:0007052">
    <property type="term" value="P:mitotic spindle organization"/>
    <property type="evidence" value="ECO:0007669"/>
    <property type="project" value="TreeGrafter"/>
</dbReference>
<dbReference type="Proteomes" id="UP000031443">
    <property type="component" value="Unassembled WGS sequence"/>
</dbReference>
<keyword evidence="5 10" id="KW-0418">Kinase</keyword>
<gene>
    <name evidence="10" type="ORF">UY3_18777</name>
</gene>
<dbReference type="GO" id="GO:0005737">
    <property type="term" value="C:cytoplasm"/>
    <property type="evidence" value="ECO:0007669"/>
    <property type="project" value="TreeGrafter"/>
</dbReference>
<dbReference type="EMBL" id="KB603100">
    <property type="protein sequence ID" value="EMP24140.1"/>
    <property type="molecule type" value="Genomic_DNA"/>
</dbReference>
<dbReference type="Gene3D" id="1.10.510.10">
    <property type="entry name" value="Transferase(Phosphotransferase) domain 1"/>
    <property type="match status" value="1"/>
</dbReference>
<dbReference type="InterPro" id="IPR000719">
    <property type="entry name" value="Prot_kinase_dom"/>
</dbReference>
<evidence type="ECO:0000256" key="6">
    <source>
        <dbReference type="ARBA" id="ARBA00022840"/>
    </source>
</evidence>
<dbReference type="PROSITE" id="PS50078">
    <property type="entry name" value="POLO_BOX"/>
    <property type="match status" value="1"/>
</dbReference>
<dbReference type="InterPro" id="IPR008271">
    <property type="entry name" value="Ser/Thr_kinase_AS"/>
</dbReference>
<evidence type="ECO:0000256" key="7">
    <source>
        <dbReference type="SAM" id="MobiDB-lite"/>
    </source>
</evidence>
<dbReference type="SMART" id="SM00220">
    <property type="entry name" value="S_TKc"/>
    <property type="match status" value="1"/>
</dbReference>
<dbReference type="GO" id="GO:0005634">
    <property type="term" value="C:nucleus"/>
    <property type="evidence" value="ECO:0007669"/>
    <property type="project" value="TreeGrafter"/>
</dbReference>
<dbReference type="PROSITE" id="PS00108">
    <property type="entry name" value="PROTEIN_KINASE_ST"/>
    <property type="match status" value="1"/>
</dbReference>
<protein>
    <recommendedName>
        <fullName evidence="1">non-specific serine/threonine protein kinase</fullName>
        <ecNumber evidence="1">2.7.11.1</ecNumber>
    </recommendedName>
</protein>
<evidence type="ECO:0000256" key="4">
    <source>
        <dbReference type="ARBA" id="ARBA00022741"/>
    </source>
</evidence>
<feature type="region of interest" description="Disordered" evidence="7">
    <location>
        <begin position="310"/>
        <end position="347"/>
    </location>
</feature>
<dbReference type="GO" id="GO:0004674">
    <property type="term" value="F:protein serine/threonine kinase activity"/>
    <property type="evidence" value="ECO:0007669"/>
    <property type="project" value="UniProtKB-KW"/>
</dbReference>
<feature type="compositionally biased region" description="Polar residues" evidence="7">
    <location>
        <begin position="325"/>
        <end position="339"/>
    </location>
</feature>
<dbReference type="Gene3D" id="3.30.200.20">
    <property type="entry name" value="Phosphorylase Kinase, domain 1"/>
    <property type="match status" value="1"/>
</dbReference>
<dbReference type="InterPro" id="IPR011009">
    <property type="entry name" value="Kinase-like_dom_sf"/>
</dbReference>
<dbReference type="GO" id="GO:0005524">
    <property type="term" value="F:ATP binding"/>
    <property type="evidence" value="ECO:0007669"/>
    <property type="project" value="UniProtKB-KW"/>
</dbReference>
<dbReference type="GO" id="GO:0005813">
    <property type="term" value="C:centrosome"/>
    <property type="evidence" value="ECO:0007669"/>
    <property type="project" value="TreeGrafter"/>
</dbReference>
<evidence type="ECO:0000256" key="2">
    <source>
        <dbReference type="ARBA" id="ARBA00022527"/>
    </source>
</evidence>
<evidence type="ECO:0000256" key="5">
    <source>
        <dbReference type="ARBA" id="ARBA00022777"/>
    </source>
</evidence>